<gene>
    <name evidence="1" type="ORF">JKP88DRAFT_274427</name>
</gene>
<dbReference type="EMBL" id="JAFCMP010000536">
    <property type="protein sequence ID" value="KAG5176609.1"/>
    <property type="molecule type" value="Genomic_DNA"/>
</dbReference>
<organism evidence="1 2">
    <name type="scientific">Tribonema minus</name>
    <dbReference type="NCBI Taxonomy" id="303371"/>
    <lineage>
        <taxon>Eukaryota</taxon>
        <taxon>Sar</taxon>
        <taxon>Stramenopiles</taxon>
        <taxon>Ochrophyta</taxon>
        <taxon>PX clade</taxon>
        <taxon>Xanthophyceae</taxon>
        <taxon>Tribonematales</taxon>
        <taxon>Tribonemataceae</taxon>
        <taxon>Tribonema</taxon>
    </lineage>
</organism>
<proteinExistence type="predicted"/>
<dbReference type="AlphaFoldDB" id="A0A835YJT1"/>
<evidence type="ECO:0000313" key="2">
    <source>
        <dbReference type="Proteomes" id="UP000664859"/>
    </source>
</evidence>
<name>A0A835YJT1_9STRA</name>
<comment type="caution">
    <text evidence="1">The sequence shown here is derived from an EMBL/GenBank/DDBJ whole genome shotgun (WGS) entry which is preliminary data.</text>
</comment>
<reference evidence="1" key="1">
    <citation type="submission" date="2021-02" db="EMBL/GenBank/DDBJ databases">
        <title>First Annotated Genome of the Yellow-green Alga Tribonema minus.</title>
        <authorList>
            <person name="Mahan K.M."/>
        </authorList>
    </citation>
    <scope>NUCLEOTIDE SEQUENCE</scope>
    <source>
        <strain evidence="1">UTEX B ZZ1240</strain>
    </source>
</reference>
<dbReference type="Proteomes" id="UP000664859">
    <property type="component" value="Unassembled WGS sequence"/>
</dbReference>
<evidence type="ECO:0000313" key="1">
    <source>
        <dbReference type="EMBL" id="KAG5176609.1"/>
    </source>
</evidence>
<accession>A0A835YJT1</accession>
<sequence length="96" mass="9564">MDHVQLYDDAMRAVAVQVMLLAKTTCRSSAPPLAGAAGCRAMKRTIAQQSNGGGSHRGGAAVDAAATAAAGIAEAAAMAEAEVQQPNVLMTGGDLP</sequence>
<protein>
    <submittedName>
        <fullName evidence="1">Uncharacterized protein</fullName>
    </submittedName>
</protein>
<keyword evidence="2" id="KW-1185">Reference proteome</keyword>